<dbReference type="AlphaFoldDB" id="A0A845MGF2"/>
<proteinExistence type="predicted"/>
<keyword evidence="3" id="KW-0804">Transcription</keyword>
<reference evidence="5 6" key="1">
    <citation type="journal article" date="2014" name="Int. J. Syst. Evol. Microbiol.">
        <title>Sneathiella chungangensis sp. nov., isolated from a marine sand, and emended description of the genus Sneathiella.</title>
        <authorList>
            <person name="Siamphan C."/>
            <person name="Kim H."/>
            <person name="Lee J.S."/>
            <person name="Kim W."/>
        </authorList>
    </citation>
    <scope>NUCLEOTIDE SEQUENCE [LARGE SCALE GENOMIC DNA]</scope>
    <source>
        <strain evidence="5 6">KCTC 32476</strain>
    </source>
</reference>
<protein>
    <submittedName>
        <fullName evidence="5">Helix-turn-helix domain-containing protein</fullName>
    </submittedName>
</protein>
<name>A0A845MGF2_9PROT</name>
<dbReference type="InterPro" id="IPR018060">
    <property type="entry name" value="HTH_AraC"/>
</dbReference>
<dbReference type="InterPro" id="IPR029062">
    <property type="entry name" value="Class_I_gatase-like"/>
</dbReference>
<dbReference type="GO" id="GO:0043565">
    <property type="term" value="F:sequence-specific DNA binding"/>
    <property type="evidence" value="ECO:0007669"/>
    <property type="project" value="InterPro"/>
</dbReference>
<dbReference type="SUPFAM" id="SSF46689">
    <property type="entry name" value="Homeodomain-like"/>
    <property type="match status" value="2"/>
</dbReference>
<organism evidence="5 6">
    <name type="scientific">Sneathiella chungangensis</name>
    <dbReference type="NCBI Taxonomy" id="1418234"/>
    <lineage>
        <taxon>Bacteria</taxon>
        <taxon>Pseudomonadati</taxon>
        <taxon>Pseudomonadota</taxon>
        <taxon>Alphaproteobacteria</taxon>
        <taxon>Sneathiellales</taxon>
        <taxon>Sneathiellaceae</taxon>
        <taxon>Sneathiella</taxon>
    </lineage>
</organism>
<accession>A0A845MGF2</accession>
<dbReference type="Pfam" id="PF12833">
    <property type="entry name" value="HTH_18"/>
    <property type="match status" value="1"/>
</dbReference>
<dbReference type="RefSeq" id="WP_161338782.1">
    <property type="nucleotide sequence ID" value="NZ_JBHSDG010000005.1"/>
</dbReference>
<keyword evidence="6" id="KW-1185">Reference proteome</keyword>
<keyword evidence="1" id="KW-0805">Transcription regulation</keyword>
<evidence type="ECO:0000313" key="6">
    <source>
        <dbReference type="Proteomes" id="UP000445696"/>
    </source>
</evidence>
<dbReference type="InterPro" id="IPR018062">
    <property type="entry name" value="HTH_AraC-typ_CS"/>
</dbReference>
<dbReference type="PANTHER" id="PTHR43130:SF11">
    <property type="entry name" value="TRANSCRIPTIONAL REGULATORY PROTEIN"/>
    <property type="match status" value="1"/>
</dbReference>
<evidence type="ECO:0000256" key="3">
    <source>
        <dbReference type="ARBA" id="ARBA00023163"/>
    </source>
</evidence>
<dbReference type="PROSITE" id="PS01124">
    <property type="entry name" value="HTH_ARAC_FAMILY_2"/>
    <property type="match status" value="1"/>
</dbReference>
<dbReference type="InterPro" id="IPR052158">
    <property type="entry name" value="INH-QAR"/>
</dbReference>
<dbReference type="SUPFAM" id="SSF52317">
    <property type="entry name" value="Class I glutamine amidotransferase-like"/>
    <property type="match status" value="1"/>
</dbReference>
<dbReference type="Gene3D" id="1.10.10.60">
    <property type="entry name" value="Homeodomain-like"/>
    <property type="match status" value="2"/>
</dbReference>
<comment type="caution">
    <text evidence="5">The sequence shown here is derived from an EMBL/GenBank/DDBJ whole genome shotgun (WGS) entry which is preliminary data.</text>
</comment>
<evidence type="ECO:0000259" key="4">
    <source>
        <dbReference type="PROSITE" id="PS01124"/>
    </source>
</evidence>
<dbReference type="InterPro" id="IPR002818">
    <property type="entry name" value="DJ-1/PfpI"/>
</dbReference>
<evidence type="ECO:0000256" key="1">
    <source>
        <dbReference type="ARBA" id="ARBA00023015"/>
    </source>
</evidence>
<dbReference type="PROSITE" id="PS00041">
    <property type="entry name" value="HTH_ARAC_FAMILY_1"/>
    <property type="match status" value="1"/>
</dbReference>
<dbReference type="OrthoDB" id="186587at2"/>
<gene>
    <name evidence="5" type="ORF">GQF03_08340</name>
</gene>
<keyword evidence="2" id="KW-0238">DNA-binding</keyword>
<dbReference type="Pfam" id="PF01965">
    <property type="entry name" value="DJ-1_PfpI"/>
    <property type="match status" value="1"/>
</dbReference>
<sequence>MMKKNLSIGILIYPGCLGSEVFGFRDTLEIANALAAASAKTEIDISLFRARRQKVKLSGGETLDCPYVPRPAFDIILVPAFMFVNIHDFKSRLDRLDAETRLLANAPKDGTELVSICGGAFLLGKAGLLTDVRCTTAWFMASLLQKMVPAAKVKANALIVTDGNITTSGAFSAAFDVAIHLIKKFIGADAAQKTLNLGLLDGARTSQGPYADQALFTRKRSDFIAKVENWLVANMQKSYSLENLAHYAAVTPRTLQRRYKKERGMTPLEYLQSERIGKAKELLRMSDRSLQQISNDIGYEDISAFRRLFERYTQTTPGAFRKRFRRPADELRR</sequence>
<evidence type="ECO:0000256" key="2">
    <source>
        <dbReference type="ARBA" id="ARBA00023125"/>
    </source>
</evidence>
<dbReference type="PANTHER" id="PTHR43130">
    <property type="entry name" value="ARAC-FAMILY TRANSCRIPTIONAL REGULATOR"/>
    <property type="match status" value="1"/>
</dbReference>
<dbReference type="Proteomes" id="UP000445696">
    <property type="component" value="Unassembled WGS sequence"/>
</dbReference>
<dbReference type="SMART" id="SM00342">
    <property type="entry name" value="HTH_ARAC"/>
    <property type="match status" value="1"/>
</dbReference>
<feature type="domain" description="HTH araC/xylS-type" evidence="4">
    <location>
        <begin position="225"/>
        <end position="323"/>
    </location>
</feature>
<dbReference type="EMBL" id="WTVA01000003">
    <property type="protein sequence ID" value="MZR22337.1"/>
    <property type="molecule type" value="Genomic_DNA"/>
</dbReference>
<dbReference type="GO" id="GO:0003700">
    <property type="term" value="F:DNA-binding transcription factor activity"/>
    <property type="evidence" value="ECO:0007669"/>
    <property type="project" value="InterPro"/>
</dbReference>
<evidence type="ECO:0000313" key="5">
    <source>
        <dbReference type="EMBL" id="MZR22337.1"/>
    </source>
</evidence>
<dbReference type="InterPro" id="IPR009057">
    <property type="entry name" value="Homeodomain-like_sf"/>
</dbReference>
<dbReference type="Gene3D" id="3.40.50.880">
    <property type="match status" value="1"/>
</dbReference>